<comment type="caution">
    <text evidence="9">The sequence shown here is derived from an EMBL/GenBank/DDBJ whole genome shotgun (WGS) entry which is preliminary data.</text>
</comment>
<dbReference type="InterPro" id="IPR017441">
    <property type="entry name" value="Protein_kinase_ATP_BS"/>
</dbReference>
<dbReference type="EMBL" id="BLQM01000455">
    <property type="protein sequence ID" value="GMH90712.1"/>
    <property type="molecule type" value="Genomic_DNA"/>
</dbReference>
<keyword evidence="5 6" id="KW-0067">ATP-binding</keyword>
<dbReference type="CDD" id="cd05117">
    <property type="entry name" value="STKc_CAMK"/>
    <property type="match status" value="1"/>
</dbReference>
<dbReference type="InterPro" id="IPR011009">
    <property type="entry name" value="Kinase-like_dom_sf"/>
</dbReference>
<sequence>MGLCISSPAATDNKGQVGWEPGSIEEKITLEFPDMGNEGRFKDQYKLGKVLGQGAFSTVREGIPRKEGEDRKWAVKCVTKSALTPDDREALLDEIDILRTMDHPGIIKLQDHFEEEKFHYLILESMQGGELFDRIVAKQFYNELDARDCIRTILDALQYIHLNKIAHRDLKPENLLLRSEDNDTDVKIADFGFAKKCSKTKCLKTQCGTPGYVAPEILKGKKYDYAADMWSIGVIMYIIIGGYPPFYEPNQKELFRKIKEGEYEFHPEFWNQVSNDAKDLIKKCLTVNPDERITCTQACSHQWIKKDNRALSSVDLGKNLAEFKRFNAKRKFKSGVHAVIASNKMKSLMSALKEASEEGNK</sequence>
<dbReference type="GO" id="GO:0004674">
    <property type="term" value="F:protein serine/threonine kinase activity"/>
    <property type="evidence" value="ECO:0007669"/>
    <property type="project" value="UniProtKB-KW"/>
</dbReference>
<evidence type="ECO:0000313" key="9">
    <source>
        <dbReference type="EMBL" id="GMH90712.1"/>
    </source>
</evidence>
<proteinExistence type="inferred from homology"/>
<comment type="similarity">
    <text evidence="7">Belongs to the protein kinase superfamily.</text>
</comment>
<feature type="binding site" evidence="6">
    <location>
        <position position="76"/>
    </location>
    <ligand>
        <name>ATP</name>
        <dbReference type="ChEBI" id="CHEBI:30616"/>
    </ligand>
</feature>
<evidence type="ECO:0000259" key="8">
    <source>
        <dbReference type="PROSITE" id="PS50011"/>
    </source>
</evidence>
<accession>A0A9W7BN87</accession>
<protein>
    <recommendedName>
        <fullName evidence="8">Protein kinase domain-containing protein</fullName>
    </recommendedName>
</protein>
<dbReference type="PROSITE" id="PS00108">
    <property type="entry name" value="PROTEIN_KINASE_ST"/>
    <property type="match status" value="1"/>
</dbReference>
<dbReference type="FunFam" id="1.10.510.10:FF:000026">
    <property type="entry name" value="Calcium/calmodulin-dependent protein kinase type 1"/>
    <property type="match status" value="1"/>
</dbReference>
<dbReference type="InterPro" id="IPR008271">
    <property type="entry name" value="Ser/Thr_kinase_AS"/>
</dbReference>
<keyword evidence="1 7" id="KW-0723">Serine/threonine-protein kinase</keyword>
<dbReference type="Gene3D" id="3.30.200.20">
    <property type="entry name" value="Phosphorylase Kinase, domain 1"/>
    <property type="match status" value="1"/>
</dbReference>
<evidence type="ECO:0000256" key="1">
    <source>
        <dbReference type="ARBA" id="ARBA00022527"/>
    </source>
</evidence>
<dbReference type="Gene3D" id="1.10.510.10">
    <property type="entry name" value="Transferase(Phosphotransferase) domain 1"/>
    <property type="match status" value="1"/>
</dbReference>
<feature type="domain" description="Protein kinase" evidence="8">
    <location>
        <begin position="45"/>
        <end position="304"/>
    </location>
</feature>
<dbReference type="Pfam" id="PF00069">
    <property type="entry name" value="Pkinase"/>
    <property type="match status" value="1"/>
</dbReference>
<evidence type="ECO:0000256" key="7">
    <source>
        <dbReference type="RuleBase" id="RU000304"/>
    </source>
</evidence>
<keyword evidence="4" id="KW-0418">Kinase</keyword>
<evidence type="ECO:0000256" key="6">
    <source>
        <dbReference type="PROSITE-ProRule" id="PRU10141"/>
    </source>
</evidence>
<evidence type="ECO:0000256" key="2">
    <source>
        <dbReference type="ARBA" id="ARBA00022679"/>
    </source>
</evidence>
<evidence type="ECO:0000256" key="3">
    <source>
        <dbReference type="ARBA" id="ARBA00022741"/>
    </source>
</evidence>
<dbReference type="GO" id="GO:0005524">
    <property type="term" value="F:ATP binding"/>
    <property type="evidence" value="ECO:0007669"/>
    <property type="project" value="UniProtKB-UniRule"/>
</dbReference>
<dbReference type="Proteomes" id="UP001162640">
    <property type="component" value="Unassembled WGS sequence"/>
</dbReference>
<evidence type="ECO:0000313" key="10">
    <source>
        <dbReference type="Proteomes" id="UP001162640"/>
    </source>
</evidence>
<dbReference type="InterPro" id="IPR000719">
    <property type="entry name" value="Prot_kinase_dom"/>
</dbReference>
<gene>
    <name evidence="9" type="ORF">TL16_g11847</name>
</gene>
<dbReference type="PROSITE" id="PS00107">
    <property type="entry name" value="PROTEIN_KINASE_ATP"/>
    <property type="match status" value="1"/>
</dbReference>
<dbReference type="AlphaFoldDB" id="A0A9W7BN87"/>
<keyword evidence="3 6" id="KW-0547">Nucleotide-binding</keyword>
<reference evidence="10" key="1">
    <citation type="journal article" date="2023" name="Commun. Biol.">
        <title>Genome analysis of Parmales, the sister group of diatoms, reveals the evolutionary specialization of diatoms from phago-mixotrophs to photoautotrophs.</title>
        <authorList>
            <person name="Ban H."/>
            <person name="Sato S."/>
            <person name="Yoshikawa S."/>
            <person name="Yamada K."/>
            <person name="Nakamura Y."/>
            <person name="Ichinomiya M."/>
            <person name="Sato N."/>
            <person name="Blanc-Mathieu R."/>
            <person name="Endo H."/>
            <person name="Kuwata A."/>
            <person name="Ogata H."/>
        </authorList>
    </citation>
    <scope>NUCLEOTIDE SEQUENCE [LARGE SCALE GENOMIC DNA]</scope>
</reference>
<keyword evidence="2" id="KW-0808">Transferase</keyword>
<name>A0A9W7BN87_9STRA</name>
<dbReference type="SMART" id="SM00220">
    <property type="entry name" value="S_TKc"/>
    <property type="match status" value="1"/>
</dbReference>
<dbReference type="SUPFAM" id="SSF56112">
    <property type="entry name" value="Protein kinase-like (PK-like)"/>
    <property type="match status" value="1"/>
</dbReference>
<organism evidence="9 10">
    <name type="scientific">Triparma laevis f. inornata</name>
    <dbReference type="NCBI Taxonomy" id="1714386"/>
    <lineage>
        <taxon>Eukaryota</taxon>
        <taxon>Sar</taxon>
        <taxon>Stramenopiles</taxon>
        <taxon>Ochrophyta</taxon>
        <taxon>Bolidophyceae</taxon>
        <taxon>Parmales</taxon>
        <taxon>Triparmaceae</taxon>
        <taxon>Triparma</taxon>
    </lineage>
</organism>
<dbReference type="PROSITE" id="PS50011">
    <property type="entry name" value="PROTEIN_KINASE_DOM"/>
    <property type="match status" value="1"/>
</dbReference>
<evidence type="ECO:0000256" key="5">
    <source>
        <dbReference type="ARBA" id="ARBA00022840"/>
    </source>
</evidence>
<evidence type="ECO:0000256" key="4">
    <source>
        <dbReference type="ARBA" id="ARBA00022777"/>
    </source>
</evidence>
<dbReference type="PANTHER" id="PTHR24347">
    <property type="entry name" value="SERINE/THREONINE-PROTEIN KINASE"/>
    <property type="match status" value="1"/>
</dbReference>